<dbReference type="InterPro" id="IPR035919">
    <property type="entry name" value="EAL_sf"/>
</dbReference>
<feature type="domain" description="PAS" evidence="2">
    <location>
        <begin position="291"/>
        <end position="370"/>
    </location>
</feature>
<evidence type="ECO:0000313" key="7">
    <source>
        <dbReference type="Proteomes" id="UP000664835"/>
    </source>
</evidence>
<dbReference type="Pfam" id="PF08447">
    <property type="entry name" value="PAS_3"/>
    <property type="match status" value="1"/>
</dbReference>
<evidence type="ECO:0000313" key="6">
    <source>
        <dbReference type="EMBL" id="MBO1928232.1"/>
    </source>
</evidence>
<dbReference type="InterPro" id="IPR029787">
    <property type="entry name" value="Nucleotide_cyclase"/>
</dbReference>
<dbReference type="Proteomes" id="UP000664835">
    <property type="component" value="Unassembled WGS sequence"/>
</dbReference>
<dbReference type="PROSITE" id="PS50883">
    <property type="entry name" value="EAL"/>
    <property type="match status" value="1"/>
</dbReference>
<evidence type="ECO:0000259" key="5">
    <source>
        <dbReference type="PROSITE" id="PS50887"/>
    </source>
</evidence>
<dbReference type="Gene3D" id="3.20.20.450">
    <property type="entry name" value="EAL domain"/>
    <property type="match status" value="1"/>
</dbReference>
<protein>
    <submittedName>
        <fullName evidence="6">EAL domain-containing protein</fullName>
    </submittedName>
</protein>
<evidence type="ECO:0000256" key="1">
    <source>
        <dbReference type="SAM" id="Coils"/>
    </source>
</evidence>
<organism evidence="6 7">
    <name type="scientific">Thiomicrorhabdus marina</name>
    <dbReference type="NCBI Taxonomy" id="2818442"/>
    <lineage>
        <taxon>Bacteria</taxon>
        <taxon>Pseudomonadati</taxon>
        <taxon>Pseudomonadota</taxon>
        <taxon>Gammaproteobacteria</taxon>
        <taxon>Thiotrichales</taxon>
        <taxon>Piscirickettsiaceae</taxon>
        <taxon>Thiomicrorhabdus</taxon>
    </lineage>
</organism>
<dbReference type="Gene3D" id="3.30.450.20">
    <property type="entry name" value="PAS domain"/>
    <property type="match status" value="4"/>
</dbReference>
<dbReference type="EMBL" id="JAGETV010000031">
    <property type="protein sequence ID" value="MBO1928232.1"/>
    <property type="molecule type" value="Genomic_DNA"/>
</dbReference>
<dbReference type="SUPFAM" id="SSF55785">
    <property type="entry name" value="PYP-like sensor domain (PAS domain)"/>
    <property type="match status" value="4"/>
</dbReference>
<evidence type="ECO:0000259" key="2">
    <source>
        <dbReference type="PROSITE" id="PS50112"/>
    </source>
</evidence>
<dbReference type="SMART" id="SM00086">
    <property type="entry name" value="PAC"/>
    <property type="match status" value="3"/>
</dbReference>
<dbReference type="InterPro" id="IPR013655">
    <property type="entry name" value="PAS_fold_3"/>
</dbReference>
<dbReference type="Pfam" id="PF08448">
    <property type="entry name" value="PAS_4"/>
    <property type="match status" value="1"/>
</dbReference>
<dbReference type="InterPro" id="IPR035965">
    <property type="entry name" value="PAS-like_dom_sf"/>
</dbReference>
<dbReference type="Pfam" id="PF00990">
    <property type="entry name" value="GGDEF"/>
    <property type="match status" value="1"/>
</dbReference>
<feature type="domain" description="EAL" evidence="4">
    <location>
        <begin position="724"/>
        <end position="978"/>
    </location>
</feature>
<name>A0ABS3Q7D9_9GAMM</name>
<gene>
    <name evidence="6" type="ORF">J3998_11680</name>
</gene>
<feature type="coiled-coil region" evidence="1">
    <location>
        <begin position="147"/>
        <end position="177"/>
    </location>
</feature>
<feature type="domain" description="PAC" evidence="3">
    <location>
        <begin position="242"/>
        <end position="294"/>
    </location>
</feature>
<dbReference type="SMART" id="SM00091">
    <property type="entry name" value="PAS"/>
    <property type="match status" value="4"/>
</dbReference>
<dbReference type="InterPro" id="IPR052155">
    <property type="entry name" value="Biofilm_reg_signaling"/>
</dbReference>
<dbReference type="Pfam" id="PF00563">
    <property type="entry name" value="EAL"/>
    <property type="match status" value="1"/>
</dbReference>
<accession>A0ABS3Q7D9</accession>
<dbReference type="Gene3D" id="3.30.70.270">
    <property type="match status" value="1"/>
</dbReference>
<dbReference type="SUPFAM" id="SSF55073">
    <property type="entry name" value="Nucleotide cyclase"/>
    <property type="match status" value="1"/>
</dbReference>
<keyword evidence="1" id="KW-0175">Coiled coil</keyword>
<dbReference type="CDD" id="cd01948">
    <property type="entry name" value="EAL"/>
    <property type="match status" value="1"/>
</dbReference>
<dbReference type="SMART" id="SM00052">
    <property type="entry name" value="EAL"/>
    <property type="match status" value="1"/>
</dbReference>
<dbReference type="NCBIfam" id="TIGR00229">
    <property type="entry name" value="sensory_box"/>
    <property type="match status" value="2"/>
</dbReference>
<reference evidence="6 7" key="1">
    <citation type="submission" date="2021-03" db="EMBL/GenBank/DDBJ databases">
        <title>Thiomicrorhabdus sp.nov.,novel sulfur-oxidizing bacteria isolated from coastal sediment.</title>
        <authorList>
            <person name="Liu X."/>
        </authorList>
    </citation>
    <scope>NUCLEOTIDE SEQUENCE [LARGE SCALE GENOMIC DNA]</scope>
    <source>
        <strain evidence="6 7">6S2-11</strain>
    </source>
</reference>
<dbReference type="PANTHER" id="PTHR44757:SF2">
    <property type="entry name" value="BIOFILM ARCHITECTURE MAINTENANCE PROTEIN MBAA"/>
    <property type="match status" value="1"/>
</dbReference>
<dbReference type="NCBIfam" id="TIGR00254">
    <property type="entry name" value="GGDEF"/>
    <property type="match status" value="1"/>
</dbReference>
<feature type="domain" description="GGDEF" evidence="5">
    <location>
        <begin position="582"/>
        <end position="715"/>
    </location>
</feature>
<dbReference type="Pfam" id="PF13426">
    <property type="entry name" value="PAS_9"/>
    <property type="match status" value="1"/>
</dbReference>
<dbReference type="CDD" id="cd00130">
    <property type="entry name" value="PAS"/>
    <property type="match status" value="1"/>
</dbReference>
<feature type="domain" description="PAC" evidence="3">
    <location>
        <begin position="491"/>
        <end position="543"/>
    </location>
</feature>
<sequence length="990" mass="112942">MLSLTGVPDAPTMNMNVWERLLNLMPTPVALLKRGGEVTDQLDDQLVFVNQAYLDSIGYTLQETPNINEWFRKACPDDAYRKFILSAWSNQLKNTQQQIITLNVPCQMNCKDGKQRWFHLAAHDQYPISQDFRLIVLLETAAPEQTIQDLQNATQALTSSNLELQKQKELLKQTQELAKVGSWELDLRSGKMLWSDEIFRIHGAEPGDFEPTLAYFLNKSVAGEDLSLKQTLEKAIRSGERQHLNHRVIREDGKEAMVELVGYIEYDDNQRPLKAIGSSTDITHLVNLQNQSSELAQIMELAHQEIFIFSSDQDKCLYANASALENLGYTESEMQDLKLARISEELEFSELQTLRKKSSSHFLKQAVLNQVRKDGSTYPVKSTIQKVRFQGQDAIALFNNDVSQLKNIEHALRRQNQLFDNILQNVPVRIFWLDVNGNYIGANQNFLDDLKLSDVSDLQGKTDLDLPWPSGQGHNYFRQDMQVLKEGHSLLQMEDAFIDDDGNIQIWLISKLPLRDNQNKIIGMLGTYQDISTNRQLEIQLKEQAQTLQHQAYHDALTQLPNRVFLNQKIEQAIMLAERNQSQFALLFIDLDHFKQINDSLGHDIGDQVLQSMAKRLNANLRSADTLARLGGDEFTVIQTPMRHERDAIALAQKLIKATAEPILIGEHTFYLSNSIGISIYPRDASSAESLLRAADAAMYRAKDLGRNNYQFYTSELTEQAFAHLSMQTQIRQGIDRNEFIPYFQPQIDSRNGQIIGMEVLARWQDHAGKIISPAEFIHIAEKTGLIIQLDRQVMRKAIQSFLGWHLDSLVSGKLSLNLAVKQLEQDDFFDFVNELLQDLGCNPNWLEFEITESDIMSNLEEMSRKMGQLRLLGIKISIDDFGTGYSSLSYLKKFPVSKLKIDQSFIRDLPKDEDDAIITKTIISMADNLGLEVIAEGVETIEQQHFLQENGCHQIQGYLYSKPLDSQAMQTYLLNFQKTDHLTPEPKQA</sequence>
<dbReference type="PANTHER" id="PTHR44757">
    <property type="entry name" value="DIGUANYLATE CYCLASE DGCP"/>
    <property type="match status" value="1"/>
</dbReference>
<dbReference type="InterPro" id="IPR001633">
    <property type="entry name" value="EAL_dom"/>
</dbReference>
<dbReference type="SUPFAM" id="SSF141868">
    <property type="entry name" value="EAL domain-like"/>
    <property type="match status" value="1"/>
</dbReference>
<dbReference type="InterPro" id="IPR000014">
    <property type="entry name" value="PAS"/>
</dbReference>
<keyword evidence="7" id="KW-1185">Reference proteome</keyword>
<dbReference type="InterPro" id="IPR000700">
    <property type="entry name" value="PAS-assoc_C"/>
</dbReference>
<dbReference type="CDD" id="cd01949">
    <property type="entry name" value="GGDEF"/>
    <property type="match status" value="1"/>
</dbReference>
<dbReference type="InterPro" id="IPR001610">
    <property type="entry name" value="PAC"/>
</dbReference>
<dbReference type="Gene3D" id="2.10.70.100">
    <property type="match status" value="1"/>
</dbReference>
<comment type="caution">
    <text evidence="6">The sequence shown here is derived from an EMBL/GenBank/DDBJ whole genome shotgun (WGS) entry which is preliminary data.</text>
</comment>
<evidence type="ECO:0000259" key="4">
    <source>
        <dbReference type="PROSITE" id="PS50883"/>
    </source>
</evidence>
<dbReference type="RefSeq" id="WP_208150847.1">
    <property type="nucleotide sequence ID" value="NZ_JAGETV010000031.1"/>
</dbReference>
<dbReference type="InterPro" id="IPR013656">
    <property type="entry name" value="PAS_4"/>
</dbReference>
<dbReference type="PROSITE" id="PS50113">
    <property type="entry name" value="PAC"/>
    <property type="match status" value="2"/>
</dbReference>
<dbReference type="SMART" id="SM00267">
    <property type="entry name" value="GGDEF"/>
    <property type="match status" value="1"/>
</dbReference>
<dbReference type="PROSITE" id="PS50112">
    <property type="entry name" value="PAS"/>
    <property type="match status" value="1"/>
</dbReference>
<evidence type="ECO:0000259" key="3">
    <source>
        <dbReference type="PROSITE" id="PS50113"/>
    </source>
</evidence>
<dbReference type="InterPro" id="IPR000160">
    <property type="entry name" value="GGDEF_dom"/>
</dbReference>
<dbReference type="InterPro" id="IPR043128">
    <property type="entry name" value="Rev_trsase/Diguanyl_cyclase"/>
</dbReference>
<dbReference type="PROSITE" id="PS50887">
    <property type="entry name" value="GGDEF"/>
    <property type="match status" value="1"/>
</dbReference>
<proteinExistence type="predicted"/>